<dbReference type="Proteomes" id="UP000198510">
    <property type="component" value="Unassembled WGS sequence"/>
</dbReference>
<dbReference type="InterPro" id="IPR046508">
    <property type="entry name" value="DUF6686"/>
</dbReference>
<protein>
    <submittedName>
        <fullName evidence="1">Uncharacterized protein</fullName>
    </submittedName>
</protein>
<keyword evidence="2" id="KW-1185">Reference proteome</keyword>
<dbReference type="STRING" id="1075417.SAMN05421823_108260"/>
<sequence length="110" mass="12745">MVEIFGTSSGALYQCDRDNCFYLQFQDKQTSFRVCSLLAFKRKIDNIDLVSLLTDEDDRSGMTIVRTCQHRELFVLTIREVLELKEILSGALVMLELNSILHQKLQYSFS</sequence>
<reference evidence="1 2" key="1">
    <citation type="submission" date="2016-10" db="EMBL/GenBank/DDBJ databases">
        <authorList>
            <person name="de Groot N.N."/>
        </authorList>
    </citation>
    <scope>NUCLEOTIDE SEQUENCE [LARGE SCALE GENOMIC DNA]</scope>
    <source>
        <strain evidence="1 2">DSM 25186</strain>
    </source>
</reference>
<evidence type="ECO:0000313" key="2">
    <source>
        <dbReference type="Proteomes" id="UP000198510"/>
    </source>
</evidence>
<evidence type="ECO:0000313" key="1">
    <source>
        <dbReference type="EMBL" id="SDL84560.1"/>
    </source>
</evidence>
<dbReference type="EMBL" id="FNFO01000008">
    <property type="protein sequence ID" value="SDL84560.1"/>
    <property type="molecule type" value="Genomic_DNA"/>
</dbReference>
<proteinExistence type="predicted"/>
<gene>
    <name evidence="1" type="ORF">SAMN05421823_108260</name>
</gene>
<accession>A0A1G9NDM5</accession>
<organism evidence="1 2">
    <name type="scientific">Catalinimonas alkaloidigena</name>
    <dbReference type="NCBI Taxonomy" id="1075417"/>
    <lineage>
        <taxon>Bacteria</taxon>
        <taxon>Pseudomonadati</taxon>
        <taxon>Bacteroidota</taxon>
        <taxon>Cytophagia</taxon>
        <taxon>Cytophagales</taxon>
        <taxon>Catalimonadaceae</taxon>
        <taxon>Catalinimonas</taxon>
    </lineage>
</organism>
<name>A0A1G9NDM5_9BACT</name>
<dbReference type="Pfam" id="PF20391">
    <property type="entry name" value="DUF6686"/>
    <property type="match status" value="1"/>
</dbReference>
<dbReference type="AlphaFoldDB" id="A0A1G9NDM5"/>